<keyword evidence="4" id="KW-0804">Transcription</keyword>
<keyword evidence="3" id="KW-0731">Sigma factor</keyword>
<evidence type="ECO:0000256" key="3">
    <source>
        <dbReference type="ARBA" id="ARBA00023082"/>
    </source>
</evidence>
<evidence type="ECO:0000259" key="5">
    <source>
        <dbReference type="Pfam" id="PF04542"/>
    </source>
</evidence>
<evidence type="ECO:0000256" key="2">
    <source>
        <dbReference type="ARBA" id="ARBA00023015"/>
    </source>
</evidence>
<gene>
    <name evidence="7" type="ORF">LXN57_32465</name>
</gene>
<dbReference type="PANTHER" id="PTHR30173">
    <property type="entry name" value="SIGMA 19 FACTOR"/>
    <property type="match status" value="1"/>
</dbReference>
<dbReference type="PANTHER" id="PTHR30173:SF36">
    <property type="entry name" value="ECF RNA POLYMERASE SIGMA FACTOR SIGJ"/>
    <property type="match status" value="1"/>
</dbReference>
<comment type="similarity">
    <text evidence="1">Belongs to the sigma-70 factor family. ECF subfamily.</text>
</comment>
<evidence type="ECO:0000259" key="6">
    <source>
        <dbReference type="Pfam" id="PF08281"/>
    </source>
</evidence>
<dbReference type="InterPro" id="IPR013249">
    <property type="entry name" value="RNA_pol_sigma70_r4_t2"/>
</dbReference>
<feature type="domain" description="RNA polymerase sigma factor 70 region 4 type 2" evidence="6">
    <location>
        <begin position="112"/>
        <end position="163"/>
    </location>
</feature>
<dbReference type="InterPro" id="IPR013325">
    <property type="entry name" value="RNA_pol_sigma_r2"/>
</dbReference>
<dbReference type="InterPro" id="IPR013324">
    <property type="entry name" value="RNA_pol_sigma_r3/r4-like"/>
</dbReference>
<evidence type="ECO:0000256" key="4">
    <source>
        <dbReference type="ARBA" id="ARBA00023163"/>
    </source>
</evidence>
<dbReference type="SUPFAM" id="SSF88659">
    <property type="entry name" value="Sigma3 and sigma4 domains of RNA polymerase sigma factors"/>
    <property type="match status" value="1"/>
</dbReference>
<feature type="domain" description="RNA polymerase sigma-70 region 2" evidence="5">
    <location>
        <begin position="19"/>
        <end position="80"/>
    </location>
</feature>
<keyword evidence="2" id="KW-0805">Transcription regulation</keyword>
<dbReference type="EMBL" id="JAMQOL010000047">
    <property type="protein sequence ID" value="MCM4082292.1"/>
    <property type="molecule type" value="Genomic_DNA"/>
</dbReference>
<dbReference type="NCBIfam" id="TIGR02937">
    <property type="entry name" value="sigma70-ECF"/>
    <property type="match status" value="1"/>
</dbReference>
<dbReference type="Pfam" id="PF08281">
    <property type="entry name" value="Sigma70_r4_2"/>
    <property type="match status" value="1"/>
</dbReference>
<dbReference type="RefSeq" id="WP_251802009.1">
    <property type="nucleotide sequence ID" value="NZ_JAMQOL010000047.1"/>
</dbReference>
<dbReference type="Gene3D" id="1.10.10.10">
    <property type="entry name" value="Winged helix-like DNA-binding domain superfamily/Winged helix DNA-binding domain"/>
    <property type="match status" value="1"/>
</dbReference>
<dbReference type="SUPFAM" id="SSF88946">
    <property type="entry name" value="Sigma2 domain of RNA polymerase sigma factors"/>
    <property type="match status" value="1"/>
</dbReference>
<reference evidence="7 8" key="1">
    <citation type="submission" date="2022-06" db="EMBL/GenBank/DDBJ databases">
        <title>Actinoplanes abujensis sp. nov., isolated from Nigerian arid soil.</title>
        <authorList>
            <person name="Ding P."/>
        </authorList>
    </citation>
    <scope>NUCLEOTIDE SEQUENCE [LARGE SCALE GENOMIC DNA]</scope>
    <source>
        <strain evidence="8">TRM88002</strain>
    </source>
</reference>
<evidence type="ECO:0000313" key="8">
    <source>
        <dbReference type="Proteomes" id="UP001523216"/>
    </source>
</evidence>
<dbReference type="InterPro" id="IPR007627">
    <property type="entry name" value="RNA_pol_sigma70_r2"/>
</dbReference>
<sequence>MPIATPHRPEGLADFLEARERLLAIAHHIAAGYADADDIVQEAWLRWQHTDRSVVVNPRAFLSRTTSRLSISAIRTARRRASVSAVTWLDTVPAPDADPARIAEQADDLRSAIRLLTRLLAPREQVAYILREAFGWPYRQIGDALGLNEVHARQLACRARVRLSTGARATAPVAATPAPQPALLGSFLEAVRTGDPAALIALTEQDPTEDDPSDVYFGRAH</sequence>
<dbReference type="InterPro" id="IPR052704">
    <property type="entry name" value="ECF_Sigma-70_Domain"/>
</dbReference>
<keyword evidence="8" id="KW-1185">Reference proteome</keyword>
<dbReference type="InterPro" id="IPR036388">
    <property type="entry name" value="WH-like_DNA-bd_sf"/>
</dbReference>
<comment type="caution">
    <text evidence="7">The sequence shown here is derived from an EMBL/GenBank/DDBJ whole genome shotgun (WGS) entry which is preliminary data.</text>
</comment>
<organism evidence="7 8">
    <name type="scientific">Paractinoplanes hotanensis</name>
    <dbReference type="NCBI Taxonomy" id="2906497"/>
    <lineage>
        <taxon>Bacteria</taxon>
        <taxon>Bacillati</taxon>
        <taxon>Actinomycetota</taxon>
        <taxon>Actinomycetes</taxon>
        <taxon>Micromonosporales</taxon>
        <taxon>Micromonosporaceae</taxon>
        <taxon>Paractinoplanes</taxon>
    </lineage>
</organism>
<dbReference type="Gene3D" id="1.10.1740.10">
    <property type="match status" value="1"/>
</dbReference>
<dbReference type="Pfam" id="PF04542">
    <property type="entry name" value="Sigma70_r2"/>
    <property type="match status" value="1"/>
</dbReference>
<dbReference type="InterPro" id="IPR014284">
    <property type="entry name" value="RNA_pol_sigma-70_dom"/>
</dbReference>
<dbReference type="Proteomes" id="UP001523216">
    <property type="component" value="Unassembled WGS sequence"/>
</dbReference>
<proteinExistence type="inferred from homology"/>
<evidence type="ECO:0000313" key="7">
    <source>
        <dbReference type="EMBL" id="MCM4082292.1"/>
    </source>
</evidence>
<accession>A0ABT0Y9Z2</accession>
<evidence type="ECO:0000256" key="1">
    <source>
        <dbReference type="ARBA" id="ARBA00010641"/>
    </source>
</evidence>
<protein>
    <submittedName>
        <fullName evidence="7">Sigma-70 family RNA polymerase sigma factor</fullName>
    </submittedName>
</protein>
<name>A0ABT0Y9Z2_9ACTN</name>